<dbReference type="InterPro" id="IPR004573">
    <property type="entry name" value="rRNA_ssu_MeTfrase_B"/>
</dbReference>
<gene>
    <name evidence="16" type="primary">rsmB</name>
    <name evidence="15" type="ORF">CathTA2_1896</name>
    <name evidence="16" type="ORF">HUR95_10475</name>
</gene>
<dbReference type="PRINTS" id="PR02008">
    <property type="entry name" value="RCMTFAMILY"/>
</dbReference>
<comment type="similarity">
    <text evidence="13">Belongs to the class I-like SAM-binding methyltransferase superfamily. RsmB/NOP family.</text>
</comment>
<feature type="domain" description="SAM-dependent MTase RsmB/NOP-type" evidence="14">
    <location>
        <begin position="170"/>
        <end position="429"/>
    </location>
</feature>
<sequence length="429" mass="48463">MANPRALALDVLIKVEEQKAYSHLVLNQVLNKHRQLDLRDRHLLTELVYGTIQHQRLLDFYLEPFLKQGMAKLDVWVKQLLRLSAYQLFFLTRIPSYAVVNEAVKLAKKRGHRGIQGLINGVLRNLLREPKRSLDTICDPVERIAVETSHPTWLVARWAEQYGLKTAQEICRANNERPVLTVRVNPLKASKQEVMDHLRALGYHVSETAVAQQGLRVENPAKLMESSLFKQGYFTIQSESSMLVAPLLRPEPGMKVLDLCAAPGGKTTHLAELMDNRGHVVANDVHAHKLKLIKKAAKRLGITIINVTAYDGTTVSSGQLGHFERILVDAPCSGFGVIKHKPDLKWHKRPEDIKHIAELQLQLLTRAAQLLIPGGQLVYSTCTIDREENESVITRFLEDHPDFEVGEIRQIFPQDFGSDGFFMAKLSKA</sequence>
<evidence type="ECO:0000313" key="17">
    <source>
        <dbReference type="Proteomes" id="UP000010716"/>
    </source>
</evidence>
<dbReference type="KEGG" id="cthu:HUR95_10475"/>
<dbReference type="eggNOG" id="COG0144">
    <property type="taxonomic scope" value="Bacteria"/>
</dbReference>
<dbReference type="FunFam" id="3.40.50.150:FF:000022">
    <property type="entry name" value="Ribosomal RNA small subunit methyltransferase B"/>
    <property type="match status" value="1"/>
</dbReference>
<dbReference type="InterPro" id="IPR049560">
    <property type="entry name" value="MeTrfase_RsmB-F_NOP2_cat"/>
</dbReference>
<evidence type="ECO:0000259" key="14">
    <source>
        <dbReference type="PROSITE" id="PS51686"/>
    </source>
</evidence>
<dbReference type="InterPro" id="IPR054728">
    <property type="entry name" value="RsmB-like_ferredoxin"/>
</dbReference>
<evidence type="ECO:0000313" key="15">
    <source>
        <dbReference type="EMBL" id="EGL82605.1"/>
    </source>
</evidence>
<evidence type="ECO:0000256" key="10">
    <source>
        <dbReference type="ARBA" id="ARBA00030399"/>
    </source>
</evidence>
<dbReference type="InterPro" id="IPR023267">
    <property type="entry name" value="RCMT"/>
</dbReference>
<dbReference type="FunFam" id="1.10.940.10:FF:000006">
    <property type="entry name" value="16S rRNA (Cytosine(967)-C(5))-methyltransferase RsmB"/>
    <property type="match status" value="1"/>
</dbReference>
<feature type="binding site" evidence="13">
    <location>
        <position position="329"/>
    </location>
    <ligand>
        <name>S-adenosyl-L-methionine</name>
        <dbReference type="ChEBI" id="CHEBI:59789"/>
    </ligand>
</feature>
<dbReference type="GO" id="GO:0008649">
    <property type="term" value="F:rRNA methyltransferase activity"/>
    <property type="evidence" value="ECO:0007669"/>
    <property type="project" value="InterPro"/>
</dbReference>
<feature type="binding site" evidence="13">
    <location>
        <position position="311"/>
    </location>
    <ligand>
        <name>S-adenosyl-L-methionine</name>
        <dbReference type="ChEBI" id="CHEBI:59789"/>
    </ligand>
</feature>
<dbReference type="Gene3D" id="3.30.70.1170">
    <property type="entry name" value="Sun protein, domain 3"/>
    <property type="match status" value="1"/>
</dbReference>
<dbReference type="PANTHER" id="PTHR22807">
    <property type="entry name" value="NOP2 YEAST -RELATED NOL1/NOP2/FMU SUN DOMAIN-CONTAINING"/>
    <property type="match status" value="1"/>
</dbReference>
<dbReference type="CDD" id="cd02440">
    <property type="entry name" value="AdoMet_MTases"/>
    <property type="match status" value="1"/>
</dbReference>
<name>F5L7U6_CALTT</name>
<dbReference type="PANTHER" id="PTHR22807:SF53">
    <property type="entry name" value="RIBOSOMAL RNA SMALL SUBUNIT METHYLTRANSFERASE B-RELATED"/>
    <property type="match status" value="1"/>
</dbReference>
<keyword evidence="8 13" id="KW-0949">S-adenosyl-L-methionine</keyword>
<keyword evidence="5" id="KW-0698">rRNA processing</keyword>
<feature type="binding site" evidence="13">
    <location>
        <position position="284"/>
    </location>
    <ligand>
        <name>S-adenosyl-L-methionine</name>
        <dbReference type="ChEBI" id="CHEBI:59789"/>
    </ligand>
</feature>
<dbReference type="AlphaFoldDB" id="F5L7U6"/>
<dbReference type="Pfam" id="PF01189">
    <property type="entry name" value="Methyltr_RsmB-F"/>
    <property type="match status" value="1"/>
</dbReference>
<protein>
    <recommendedName>
        <fullName evidence="3">16S rRNA (cytosine(967)-C(5))-methyltransferase</fullName>
        <ecNumber evidence="3">2.1.1.176</ecNumber>
    </recommendedName>
    <alternativeName>
        <fullName evidence="10">16S rRNA m5C967 methyltransferase</fullName>
    </alternativeName>
    <alternativeName>
        <fullName evidence="11">rRNA (cytosine-C(5)-)-methyltransferase RsmB</fullName>
    </alternativeName>
</protein>
<reference evidence="16 18" key="2">
    <citation type="journal article" date="2020" name="Extremophiles">
        <title>Genomic analysis of Caldalkalibacillus thermarum TA2.A1 reveals aerobic alkaliphilic metabolism and evolutionary hallmarks linking alkaliphilic bacteria and plant life.</title>
        <authorList>
            <person name="de Jong S.I."/>
            <person name="van den Broek M.A."/>
            <person name="Merkel A.Y."/>
            <person name="de la Torre Cortes P."/>
            <person name="Kalamorz F."/>
            <person name="Cook G.M."/>
            <person name="van Loosdrecht M.C.M."/>
            <person name="McMillan D.G.G."/>
        </authorList>
    </citation>
    <scope>NUCLEOTIDE SEQUENCE [LARGE SCALE GENOMIC DNA]</scope>
    <source>
        <strain evidence="16 18">TA2.A1</strain>
    </source>
</reference>
<reference evidence="15 17" key="1">
    <citation type="journal article" date="2011" name="J. Bacteriol.">
        <title>Draft genome sequence of the thermoalkaliphilic Caldalkalibacillus thermarum strain TA2.A1.</title>
        <authorList>
            <person name="Kalamorz F."/>
            <person name="Keis S."/>
            <person name="McMillan D.G."/>
            <person name="Olsson K."/>
            <person name="Stanton J.A."/>
            <person name="Stockwell P."/>
            <person name="Black M.A."/>
            <person name="Klingeman D.M."/>
            <person name="Land M.L."/>
            <person name="Han C.S."/>
            <person name="Martin S.L."/>
            <person name="Becher S.A."/>
            <person name="Peddie C.J."/>
            <person name="Morgan H.W."/>
            <person name="Matthies D."/>
            <person name="Preiss L."/>
            <person name="Meier T."/>
            <person name="Brown S.D."/>
            <person name="Cook G.M."/>
        </authorList>
    </citation>
    <scope>NUCLEOTIDE SEQUENCE [LARGE SCALE GENOMIC DNA]</scope>
    <source>
        <strain evidence="15 17">TA2.A1</strain>
    </source>
</reference>
<evidence type="ECO:0000313" key="18">
    <source>
        <dbReference type="Proteomes" id="UP000825179"/>
    </source>
</evidence>
<dbReference type="FunFam" id="3.30.70.1170:FF:000003">
    <property type="entry name" value="16S rRNA (Cytosine(967)-C(5))-methyltransferase RsmB"/>
    <property type="match status" value="1"/>
</dbReference>
<evidence type="ECO:0000256" key="6">
    <source>
        <dbReference type="ARBA" id="ARBA00022603"/>
    </source>
</evidence>
<dbReference type="InterPro" id="IPR029063">
    <property type="entry name" value="SAM-dependent_MTases_sf"/>
</dbReference>
<dbReference type="InterPro" id="IPR035926">
    <property type="entry name" value="NusB-like_sf"/>
</dbReference>
<evidence type="ECO:0000313" key="16">
    <source>
        <dbReference type="EMBL" id="QZT32801.1"/>
    </source>
</evidence>
<dbReference type="RefSeq" id="WP_007505058.1">
    <property type="nucleotide sequence ID" value="NZ_AFCE01000144.1"/>
</dbReference>
<feature type="active site" description="Nucleophile" evidence="13">
    <location>
        <position position="382"/>
    </location>
</feature>
<dbReference type="Proteomes" id="UP000010716">
    <property type="component" value="Unassembled WGS sequence"/>
</dbReference>
<dbReference type="Pfam" id="PF22458">
    <property type="entry name" value="RsmF-B_ferredox"/>
    <property type="match status" value="1"/>
</dbReference>
<evidence type="ECO:0000256" key="8">
    <source>
        <dbReference type="ARBA" id="ARBA00022691"/>
    </source>
</evidence>
<keyword evidence="6 13" id="KW-0489">Methyltransferase</keyword>
<keyword evidence="9 13" id="KW-0694">RNA-binding</keyword>
<dbReference type="Proteomes" id="UP000825179">
    <property type="component" value="Chromosome"/>
</dbReference>
<comment type="function">
    <text evidence="1">Specifically methylates the cytosine at position 967 (m5C967) of 16S rRNA.</text>
</comment>
<dbReference type="EMBL" id="CP082237">
    <property type="protein sequence ID" value="QZT32801.1"/>
    <property type="molecule type" value="Genomic_DNA"/>
</dbReference>
<comment type="subcellular location">
    <subcellularLocation>
        <location evidence="2">Cytoplasm</location>
    </subcellularLocation>
</comment>
<evidence type="ECO:0000256" key="9">
    <source>
        <dbReference type="ARBA" id="ARBA00022884"/>
    </source>
</evidence>
<feature type="binding site" evidence="13">
    <location>
        <begin position="260"/>
        <end position="266"/>
    </location>
    <ligand>
        <name>S-adenosyl-L-methionine</name>
        <dbReference type="ChEBI" id="CHEBI:59789"/>
    </ligand>
</feature>
<dbReference type="GO" id="GO:0005737">
    <property type="term" value="C:cytoplasm"/>
    <property type="evidence" value="ECO:0007669"/>
    <property type="project" value="UniProtKB-SubCell"/>
</dbReference>
<dbReference type="Gene3D" id="3.40.50.150">
    <property type="entry name" value="Vaccinia Virus protein VP39"/>
    <property type="match status" value="1"/>
</dbReference>
<dbReference type="OrthoDB" id="9810297at2"/>
<evidence type="ECO:0000256" key="7">
    <source>
        <dbReference type="ARBA" id="ARBA00022679"/>
    </source>
</evidence>
<dbReference type="SUPFAM" id="SSF53335">
    <property type="entry name" value="S-adenosyl-L-methionine-dependent methyltransferases"/>
    <property type="match status" value="1"/>
</dbReference>
<organism evidence="15 17">
    <name type="scientific">Caldalkalibacillus thermarum (strain TA2.A1)</name>
    <dbReference type="NCBI Taxonomy" id="986075"/>
    <lineage>
        <taxon>Bacteria</taxon>
        <taxon>Bacillati</taxon>
        <taxon>Bacillota</taxon>
        <taxon>Bacilli</taxon>
        <taxon>Bacillales</taxon>
        <taxon>Bacillaceae</taxon>
        <taxon>Caldalkalibacillus</taxon>
    </lineage>
</organism>
<dbReference type="GO" id="GO:0006355">
    <property type="term" value="P:regulation of DNA-templated transcription"/>
    <property type="evidence" value="ECO:0007669"/>
    <property type="project" value="InterPro"/>
</dbReference>
<proteinExistence type="inferred from homology"/>
<reference evidence="16" key="3">
    <citation type="submission" date="2021-08" db="EMBL/GenBank/DDBJ databases">
        <authorList>
            <person name="de Jong S."/>
            <person name="van den Broek M."/>
            <person name="Merkel A."/>
            <person name="de la Torre Cortes P."/>
            <person name="Kalamorz F."/>
            <person name="Cook G."/>
            <person name="van Loosdrecht M."/>
            <person name="McMillan D."/>
        </authorList>
    </citation>
    <scope>NUCLEOTIDE SEQUENCE</scope>
    <source>
        <strain evidence="16">TA2.A1</strain>
    </source>
</reference>
<evidence type="ECO:0000256" key="1">
    <source>
        <dbReference type="ARBA" id="ARBA00002724"/>
    </source>
</evidence>
<dbReference type="Pfam" id="PF01029">
    <property type="entry name" value="NusB"/>
    <property type="match status" value="1"/>
</dbReference>
<dbReference type="EMBL" id="AFCE01000144">
    <property type="protein sequence ID" value="EGL82605.1"/>
    <property type="molecule type" value="Genomic_DNA"/>
</dbReference>
<evidence type="ECO:0000256" key="11">
    <source>
        <dbReference type="ARBA" id="ARBA00031088"/>
    </source>
</evidence>
<evidence type="ECO:0000256" key="2">
    <source>
        <dbReference type="ARBA" id="ARBA00004496"/>
    </source>
</evidence>
<dbReference type="eggNOG" id="COG0781">
    <property type="taxonomic scope" value="Bacteria"/>
</dbReference>
<dbReference type="InterPro" id="IPR001678">
    <property type="entry name" value="MeTrfase_RsmB-F_NOP2_dom"/>
</dbReference>
<dbReference type="NCBIfam" id="NF011494">
    <property type="entry name" value="PRK14902.1"/>
    <property type="match status" value="1"/>
</dbReference>
<accession>F5L7U6</accession>
<comment type="catalytic activity">
    <reaction evidence="12">
        <text>cytidine(967) in 16S rRNA + S-adenosyl-L-methionine = 5-methylcytidine(967) in 16S rRNA + S-adenosyl-L-homocysteine + H(+)</text>
        <dbReference type="Rhea" id="RHEA:42748"/>
        <dbReference type="Rhea" id="RHEA-COMP:10219"/>
        <dbReference type="Rhea" id="RHEA-COMP:10220"/>
        <dbReference type="ChEBI" id="CHEBI:15378"/>
        <dbReference type="ChEBI" id="CHEBI:57856"/>
        <dbReference type="ChEBI" id="CHEBI:59789"/>
        <dbReference type="ChEBI" id="CHEBI:74483"/>
        <dbReference type="ChEBI" id="CHEBI:82748"/>
        <dbReference type="EC" id="2.1.1.176"/>
    </reaction>
</comment>
<evidence type="ECO:0000256" key="13">
    <source>
        <dbReference type="PROSITE-ProRule" id="PRU01023"/>
    </source>
</evidence>
<evidence type="ECO:0000256" key="3">
    <source>
        <dbReference type="ARBA" id="ARBA00012140"/>
    </source>
</evidence>
<dbReference type="NCBIfam" id="TIGR00563">
    <property type="entry name" value="rsmB"/>
    <property type="match status" value="1"/>
</dbReference>
<evidence type="ECO:0000256" key="4">
    <source>
        <dbReference type="ARBA" id="ARBA00022490"/>
    </source>
</evidence>
<keyword evidence="7 13" id="KW-0808">Transferase</keyword>
<evidence type="ECO:0000256" key="12">
    <source>
        <dbReference type="ARBA" id="ARBA00047283"/>
    </source>
</evidence>
<dbReference type="EC" id="2.1.1.176" evidence="3"/>
<evidence type="ECO:0000256" key="5">
    <source>
        <dbReference type="ARBA" id="ARBA00022552"/>
    </source>
</evidence>
<dbReference type="Gene3D" id="1.10.940.10">
    <property type="entry name" value="NusB-like"/>
    <property type="match status" value="1"/>
</dbReference>
<dbReference type="SUPFAM" id="SSF48013">
    <property type="entry name" value="NusB-like"/>
    <property type="match status" value="1"/>
</dbReference>
<keyword evidence="4" id="KW-0963">Cytoplasm</keyword>
<dbReference type="InterPro" id="IPR006027">
    <property type="entry name" value="NusB_RsmB_TIM44"/>
</dbReference>
<keyword evidence="18" id="KW-1185">Reference proteome</keyword>
<dbReference type="PROSITE" id="PS51686">
    <property type="entry name" value="SAM_MT_RSMB_NOP"/>
    <property type="match status" value="1"/>
</dbReference>
<dbReference type="GO" id="GO:0003723">
    <property type="term" value="F:RNA binding"/>
    <property type="evidence" value="ECO:0007669"/>
    <property type="project" value="UniProtKB-UniRule"/>
</dbReference>